<evidence type="ECO:0000256" key="7">
    <source>
        <dbReference type="SAM" id="Phobius"/>
    </source>
</evidence>
<dbReference type="InterPro" id="IPR040423">
    <property type="entry name" value="PEA_transferase"/>
</dbReference>
<comment type="subcellular location">
    <subcellularLocation>
        <location evidence="1">Cell membrane</location>
        <topology evidence="1">Multi-pass membrane protein</topology>
    </subcellularLocation>
</comment>
<dbReference type="Gene3D" id="3.40.720.10">
    <property type="entry name" value="Alkaline Phosphatase, subunit A"/>
    <property type="match status" value="1"/>
</dbReference>
<feature type="domain" description="Sulfatase N-terminal" evidence="8">
    <location>
        <begin position="230"/>
        <end position="522"/>
    </location>
</feature>
<dbReference type="InterPro" id="IPR058130">
    <property type="entry name" value="PEA_transf_C"/>
</dbReference>
<dbReference type="RefSeq" id="WP_118421820.1">
    <property type="nucleotide sequence ID" value="NZ_QRZF01000011.1"/>
</dbReference>
<dbReference type="Proteomes" id="UP000283850">
    <property type="component" value="Unassembled WGS sequence"/>
</dbReference>
<dbReference type="PANTHER" id="PTHR30443">
    <property type="entry name" value="INNER MEMBRANE PROTEIN"/>
    <property type="match status" value="1"/>
</dbReference>
<dbReference type="GO" id="GO:0005886">
    <property type="term" value="C:plasma membrane"/>
    <property type="evidence" value="ECO:0007669"/>
    <property type="project" value="UniProtKB-SubCell"/>
</dbReference>
<dbReference type="Pfam" id="PF00884">
    <property type="entry name" value="Sulfatase"/>
    <property type="match status" value="1"/>
</dbReference>
<dbReference type="InterPro" id="IPR017850">
    <property type="entry name" value="Alkaline_phosphatase_core_sf"/>
</dbReference>
<evidence type="ECO:0000259" key="8">
    <source>
        <dbReference type="Pfam" id="PF00884"/>
    </source>
</evidence>
<protein>
    <recommendedName>
        <fullName evidence="8">Sulfatase N-terminal domain-containing protein</fullName>
    </recommendedName>
</protein>
<keyword evidence="6 7" id="KW-0472">Membrane</keyword>
<dbReference type="InterPro" id="IPR000917">
    <property type="entry name" value="Sulfatase_N"/>
</dbReference>
<dbReference type="SUPFAM" id="SSF53649">
    <property type="entry name" value="Alkaline phosphatase-like"/>
    <property type="match status" value="1"/>
</dbReference>
<feature type="transmembrane region" description="Helical" evidence="7">
    <location>
        <begin position="39"/>
        <end position="60"/>
    </location>
</feature>
<comment type="caution">
    <text evidence="9">The sequence shown here is derived from an EMBL/GenBank/DDBJ whole genome shotgun (WGS) entry which is preliminary data.</text>
</comment>
<evidence type="ECO:0000256" key="6">
    <source>
        <dbReference type="ARBA" id="ARBA00023136"/>
    </source>
</evidence>
<evidence type="ECO:0000256" key="3">
    <source>
        <dbReference type="ARBA" id="ARBA00022679"/>
    </source>
</evidence>
<feature type="transmembrane region" description="Helical" evidence="7">
    <location>
        <begin position="156"/>
        <end position="176"/>
    </location>
</feature>
<accession>A0A412Y2H4</accession>
<feature type="transmembrane region" description="Helical" evidence="7">
    <location>
        <begin position="114"/>
        <end position="140"/>
    </location>
</feature>
<reference evidence="9 10" key="1">
    <citation type="submission" date="2018-08" db="EMBL/GenBank/DDBJ databases">
        <title>A genome reference for cultivated species of the human gut microbiota.</title>
        <authorList>
            <person name="Zou Y."/>
            <person name="Xue W."/>
            <person name="Luo G."/>
        </authorList>
    </citation>
    <scope>NUCLEOTIDE SEQUENCE [LARGE SCALE GENOMIC DNA]</scope>
    <source>
        <strain evidence="9 10">AF14-32</strain>
    </source>
</reference>
<name>A0A412Y2H4_9BACE</name>
<keyword evidence="4 7" id="KW-0812">Transmembrane</keyword>
<evidence type="ECO:0000256" key="4">
    <source>
        <dbReference type="ARBA" id="ARBA00022692"/>
    </source>
</evidence>
<evidence type="ECO:0000256" key="2">
    <source>
        <dbReference type="ARBA" id="ARBA00022475"/>
    </source>
</evidence>
<organism evidence="9 10">
    <name type="scientific">Bacteroides intestinalis</name>
    <dbReference type="NCBI Taxonomy" id="329854"/>
    <lineage>
        <taxon>Bacteria</taxon>
        <taxon>Pseudomonadati</taxon>
        <taxon>Bacteroidota</taxon>
        <taxon>Bacteroidia</taxon>
        <taxon>Bacteroidales</taxon>
        <taxon>Bacteroidaceae</taxon>
        <taxon>Bacteroides</taxon>
    </lineage>
</organism>
<feature type="transmembrane region" description="Helical" evidence="7">
    <location>
        <begin position="7"/>
        <end position="27"/>
    </location>
</feature>
<proteinExistence type="predicted"/>
<dbReference type="CDD" id="cd16017">
    <property type="entry name" value="LptA"/>
    <property type="match status" value="1"/>
</dbReference>
<dbReference type="GO" id="GO:0016776">
    <property type="term" value="F:phosphotransferase activity, phosphate group as acceptor"/>
    <property type="evidence" value="ECO:0007669"/>
    <property type="project" value="TreeGrafter"/>
</dbReference>
<evidence type="ECO:0000313" key="9">
    <source>
        <dbReference type="EMBL" id="RGV51604.1"/>
    </source>
</evidence>
<dbReference type="EMBL" id="QRZF01000011">
    <property type="protein sequence ID" value="RGV51604.1"/>
    <property type="molecule type" value="Genomic_DNA"/>
</dbReference>
<dbReference type="PANTHER" id="PTHR30443:SF2">
    <property type="entry name" value="PHOSPHOETHANOLAMINE TRANSFERASE EPTC"/>
    <property type="match status" value="1"/>
</dbReference>
<feature type="transmembrane region" description="Helical" evidence="7">
    <location>
        <begin position="72"/>
        <end position="94"/>
    </location>
</feature>
<keyword evidence="5 7" id="KW-1133">Transmembrane helix</keyword>
<dbReference type="GO" id="GO:0009244">
    <property type="term" value="P:lipopolysaccharide core region biosynthetic process"/>
    <property type="evidence" value="ECO:0007669"/>
    <property type="project" value="TreeGrafter"/>
</dbReference>
<sequence length="536" mass="61999">MKQTYPSFIIFCILFILNTLTAVIYNLCNEIWLMMPIRLGAALINGAGVTLLTVLAIHYIHKLFHINLTKIVLFIAYFFFAIESFLLLNFYSLITPSIIMVTMETNHSEASEFFVSYFDIHTCMVLFSILIVGILLFYYYKKLLNIPLPAWLHKKAILIPTCTLTLLIYAGLTYYITHIRHMTSYQALTGIERVWHSSQNAMHDRAEYSKYLQLVKQDAPVLISNSSEVPYIIIILGESLSKLHMDAYGYQLPTTPKLSQRITNNETLKFDSVRTPRTVTSESIRQIMTFFDDSSTAPWYQYHTLPAVMGQAGYYTCWLSNQDSFTVGDDNSTASIASTSDCVKFSHQRHASEERYGYFDGELLTLLDQELKQPHEKAFFCLHLMGSHRRYTNRYPTEFSKFSINDITKNVSNEKKRTIAEYDNTVLYNDFVCDEIIKRFQNKDAIVFSFPDHGEEVYDTRNMCGHGLYNPSLPMQEIPFQIWTSDIFKEKHSDIIERMKGARNKPFNTANIIHTVMDICGIQTKDYENKKSLLNN</sequence>
<gene>
    <name evidence="9" type="ORF">DWW10_16005</name>
</gene>
<keyword evidence="3" id="KW-0808">Transferase</keyword>
<keyword evidence="2" id="KW-1003">Cell membrane</keyword>
<evidence type="ECO:0000313" key="10">
    <source>
        <dbReference type="Proteomes" id="UP000283850"/>
    </source>
</evidence>
<evidence type="ECO:0000256" key="1">
    <source>
        <dbReference type="ARBA" id="ARBA00004651"/>
    </source>
</evidence>
<evidence type="ECO:0000256" key="5">
    <source>
        <dbReference type="ARBA" id="ARBA00022989"/>
    </source>
</evidence>
<dbReference type="AlphaFoldDB" id="A0A412Y2H4"/>